<keyword evidence="1 5" id="KW-0808">Transferase</keyword>
<dbReference type="GO" id="GO:0004623">
    <property type="term" value="F:phospholipase A2 activity"/>
    <property type="evidence" value="ECO:0007669"/>
    <property type="project" value="TreeGrafter"/>
</dbReference>
<evidence type="ECO:0000256" key="3">
    <source>
        <dbReference type="ARBA" id="ARBA00023098"/>
    </source>
</evidence>
<dbReference type="InterPro" id="IPR051496">
    <property type="entry name" value="H-rev107_PLA/AT"/>
</dbReference>
<dbReference type="Proteomes" id="UP000532247">
    <property type="component" value="Unassembled WGS sequence"/>
</dbReference>
<evidence type="ECO:0000313" key="6">
    <source>
        <dbReference type="Proteomes" id="UP000532247"/>
    </source>
</evidence>
<comment type="caution">
    <text evidence="5">The sequence shown here is derived from an EMBL/GenBank/DDBJ whole genome shotgun (WGS) entry which is preliminary data.</text>
</comment>
<evidence type="ECO:0000256" key="2">
    <source>
        <dbReference type="ARBA" id="ARBA00022801"/>
    </source>
</evidence>
<organism evidence="5 6">
    <name type="scientific">Vibrio alginolyticus</name>
    <dbReference type="NCBI Taxonomy" id="663"/>
    <lineage>
        <taxon>Bacteria</taxon>
        <taxon>Pseudomonadati</taxon>
        <taxon>Pseudomonadota</taxon>
        <taxon>Gammaproteobacteria</taxon>
        <taxon>Vibrionales</taxon>
        <taxon>Vibrionaceae</taxon>
        <taxon>Vibrio</taxon>
    </lineage>
</organism>
<dbReference type="PANTHER" id="PTHR13943:SF77">
    <property type="entry name" value="LRAT DOMAIN-CONTAINING PROTEIN"/>
    <property type="match status" value="1"/>
</dbReference>
<keyword evidence="3" id="KW-0443">Lipid metabolism</keyword>
<dbReference type="RefSeq" id="WP_171346393.1">
    <property type="nucleotide sequence ID" value="NZ_JAMQWE010000024.1"/>
</dbReference>
<dbReference type="GO" id="GO:0070292">
    <property type="term" value="P:N-acylphosphatidylethanolamine metabolic process"/>
    <property type="evidence" value="ECO:0007669"/>
    <property type="project" value="TreeGrafter"/>
</dbReference>
<dbReference type="PROSITE" id="PS51934">
    <property type="entry name" value="LRAT"/>
    <property type="match status" value="1"/>
</dbReference>
<proteinExistence type="predicted"/>
<accession>A0A7Y4B7Y2</accession>
<dbReference type="InterPro" id="IPR007053">
    <property type="entry name" value="LRAT_dom"/>
</dbReference>
<dbReference type="Pfam" id="PF04970">
    <property type="entry name" value="LRAT"/>
    <property type="match status" value="1"/>
</dbReference>
<gene>
    <name evidence="5" type="ORF">F0254_26690</name>
</gene>
<dbReference type="GO" id="GO:0016410">
    <property type="term" value="F:N-acyltransferase activity"/>
    <property type="evidence" value="ECO:0007669"/>
    <property type="project" value="TreeGrafter"/>
</dbReference>
<evidence type="ECO:0000313" key="5">
    <source>
        <dbReference type="EMBL" id="NOI12352.1"/>
    </source>
</evidence>
<dbReference type="AlphaFoldDB" id="A0A7Y4B7Y2"/>
<dbReference type="Gene3D" id="3.90.1720.10">
    <property type="entry name" value="endopeptidase domain like (from Nostoc punctiforme)"/>
    <property type="match status" value="1"/>
</dbReference>
<dbReference type="PANTHER" id="PTHR13943">
    <property type="entry name" value="HRAS-LIKE SUPPRESSOR - RELATED"/>
    <property type="match status" value="1"/>
</dbReference>
<dbReference type="GO" id="GO:0008970">
    <property type="term" value="F:phospholipase A1 activity"/>
    <property type="evidence" value="ECO:0007669"/>
    <property type="project" value="TreeGrafter"/>
</dbReference>
<feature type="domain" description="LRAT" evidence="4">
    <location>
        <begin position="6"/>
        <end position="106"/>
    </location>
</feature>
<keyword evidence="5" id="KW-0012">Acyltransferase</keyword>
<protein>
    <submittedName>
        <fullName evidence="5">Lecithin retinol acyltransferase family protein</fullName>
    </submittedName>
</protein>
<evidence type="ECO:0000259" key="4">
    <source>
        <dbReference type="PROSITE" id="PS51934"/>
    </source>
</evidence>
<evidence type="ECO:0000256" key="1">
    <source>
        <dbReference type="ARBA" id="ARBA00022679"/>
    </source>
</evidence>
<name>A0A7Y4B7Y2_VIBAL</name>
<reference evidence="5 6" key="1">
    <citation type="submission" date="2019-09" db="EMBL/GenBank/DDBJ databases">
        <title>Draft genome sequencing and comparative genomics of hatchery-associated Vibrios.</title>
        <authorList>
            <person name="Kehlet-Delgado H."/>
            <person name="Mueller R.S."/>
        </authorList>
    </citation>
    <scope>NUCLEOTIDE SEQUENCE [LARGE SCALE GENOMIC DNA]</scope>
    <source>
        <strain evidence="5 6">081416A</strain>
    </source>
</reference>
<dbReference type="EMBL" id="VTYF01000070">
    <property type="protein sequence ID" value="NOI12352.1"/>
    <property type="molecule type" value="Genomic_DNA"/>
</dbReference>
<sequence>MNEGDHLVSPRLGYTHHGLYIGDGMVIHYSGFSEFLDKGSIEITTLSEFSQGHNVSIKTHLVPVYTAEERVQRAYEKLGEDSYNLVFNNCEHFVNWCFNGFKSSSQVNNVVSVAGAAGHEYMKRKAVETTALVVAQQATRMTATKTAEVALTSAVAKTAVSTTAGTVAGVTAASTVGGSAATGVVAAVATGSLASAAAPVAIAVGVGYGVKKVFDWLWD</sequence>
<dbReference type="GO" id="GO:0005737">
    <property type="term" value="C:cytoplasm"/>
    <property type="evidence" value="ECO:0007669"/>
    <property type="project" value="TreeGrafter"/>
</dbReference>
<keyword evidence="2" id="KW-0378">Hydrolase</keyword>